<accession>A0A532V437</accession>
<name>A0A532V437_UNCL8</name>
<dbReference type="AlphaFoldDB" id="A0A532V437"/>
<protein>
    <recommendedName>
        <fullName evidence="3">Outer membrane protein beta-barrel domain-containing protein</fullName>
    </recommendedName>
</protein>
<dbReference type="EMBL" id="NJBN01000002">
    <property type="protein sequence ID" value="TKJ41892.1"/>
    <property type="molecule type" value="Genomic_DNA"/>
</dbReference>
<evidence type="ECO:0000313" key="2">
    <source>
        <dbReference type="Proteomes" id="UP000319619"/>
    </source>
</evidence>
<comment type="caution">
    <text evidence="1">The sequence shown here is derived from an EMBL/GenBank/DDBJ whole genome shotgun (WGS) entry which is preliminary data.</text>
</comment>
<evidence type="ECO:0000313" key="1">
    <source>
        <dbReference type="EMBL" id="TKJ41892.1"/>
    </source>
</evidence>
<gene>
    <name evidence="1" type="ORF">CEE37_04805</name>
</gene>
<organism evidence="1 2">
    <name type="scientific">candidate division LCP-89 bacterium B3_LCP</name>
    <dbReference type="NCBI Taxonomy" id="2012998"/>
    <lineage>
        <taxon>Bacteria</taxon>
        <taxon>Pseudomonadati</taxon>
        <taxon>Bacteria division LCP-89</taxon>
    </lineage>
</organism>
<reference evidence="1 2" key="1">
    <citation type="submission" date="2017-06" db="EMBL/GenBank/DDBJ databases">
        <title>Novel microbial phyla capable of carbon fixation and sulfur reduction in deep-sea sediments.</title>
        <authorList>
            <person name="Huang J."/>
            <person name="Baker B."/>
            <person name="Wang Y."/>
        </authorList>
    </citation>
    <scope>NUCLEOTIDE SEQUENCE [LARGE SCALE GENOMIC DNA]</scope>
    <source>
        <strain evidence="1">B3_LCP</strain>
    </source>
</reference>
<evidence type="ECO:0008006" key="3">
    <source>
        <dbReference type="Google" id="ProtNLM"/>
    </source>
</evidence>
<sequence length="358" mass="42811">MKRITSKIIFILLLVCVVIPSQVYGINKIPIKLKVFWTSGYDDNILKYSPRDLDRFENNTENYPSEIATSDDWINSFGLRVYHDFKLGKYFRWRPYYSGRLSMYASNSLKNGQSHFFLSRLTYRYRIYLYLQYSYMPGYYLRIYQDRDTNQYQSCNFNIYRPSVRIKYRHKPFEVDVRYGKEYIYYNEYFTEYDSEAYFTRVSGAYESPLGFDLSLGYEFKVSDNIGFDQTSVLGVTLVEEDTEYGDSSYEENRYLFTLDYKLPVKSAFDWSVGIDFDRRLRYYQSGQPFDIDKFHAGRKDRRDRIETTVTCTPSSNLNVGFSFIYDQRRTESPDPIVSSIKNFDHRTIELTMIYTVF</sequence>
<dbReference type="Proteomes" id="UP000319619">
    <property type="component" value="Unassembled WGS sequence"/>
</dbReference>
<proteinExistence type="predicted"/>